<gene>
    <name evidence="2" type="ORF">SAMN04487783_2468</name>
</gene>
<name>A0AA94HPD6_9MICO</name>
<dbReference type="InterPro" id="IPR024047">
    <property type="entry name" value="MM3350-like_sf"/>
</dbReference>
<organism evidence="2 3">
    <name type="scientific">Agrococcus baldri</name>
    <dbReference type="NCBI Taxonomy" id="153730"/>
    <lineage>
        <taxon>Bacteria</taxon>
        <taxon>Bacillati</taxon>
        <taxon>Actinomycetota</taxon>
        <taxon>Actinomycetes</taxon>
        <taxon>Micrococcales</taxon>
        <taxon>Microbacteriaceae</taxon>
        <taxon>Agrococcus</taxon>
    </lineage>
</organism>
<dbReference type="PANTHER" id="PTHR41878:SF1">
    <property type="entry name" value="TNPR PROTEIN"/>
    <property type="match status" value="1"/>
</dbReference>
<dbReference type="AlphaFoldDB" id="A0AA94HPD6"/>
<reference evidence="2 3" key="1">
    <citation type="submission" date="2016-10" db="EMBL/GenBank/DDBJ databases">
        <authorList>
            <person name="Varghese N."/>
            <person name="Submissions S."/>
        </authorList>
    </citation>
    <scope>NUCLEOTIDE SEQUENCE [LARGE SCALE GENOMIC DNA]</scope>
    <source>
        <strain evidence="2 3">IAM 15147</strain>
    </source>
</reference>
<dbReference type="SUPFAM" id="SSF159941">
    <property type="entry name" value="MM3350-like"/>
    <property type="match status" value="1"/>
</dbReference>
<protein>
    <submittedName>
        <fullName evidence="2">PRiA4b ORF-3-like protein</fullName>
    </submittedName>
</protein>
<sequence length="441" mass="48364">MNAFGSRRRQPTLLRRQPHPRRYTIRVDLKGAQPPIWRRLQVASHMPLDRLHTVLQIAMGWTDSHLHHFVMGPGALDWDVEPFLTPFDVEEGDVGTLEADVRLDQVLAKAGDRLHYEYDFGDGWQHTITLERVEQWGDGAPDALCVAGKRACPPEDSGGIGGYAQLLEVLAGRPVDIDPEWAEELRRWAPEGFDPEHFDVDEVNEMLATGPLPALETVHPYIPQMLLQAGGSQLSMLAALVTDALREPVHLSPEQAQRAVEPYRLLLEVVGDGLSLTAAGWLPPTVVTALWDALELDGTWIGKGNREDQTRPVAALRASATQLGLVRKLKGRLLPTTAARATAGNPAALWDHIRSRVPLGKPHERDAGMLLLLRSALLGTDVPAPDGGALLADLGWMLSAGSLDDAAHIWAWPTRDVLDQLSGLFADAGWRATVARALLTR</sequence>
<dbReference type="PANTHER" id="PTHR41878">
    <property type="entry name" value="LEXA REPRESSOR-RELATED"/>
    <property type="match status" value="1"/>
</dbReference>
<keyword evidence="3" id="KW-1185">Reference proteome</keyword>
<dbReference type="Pfam" id="PF07929">
    <property type="entry name" value="PRiA4_ORF3"/>
    <property type="match status" value="1"/>
</dbReference>
<feature type="domain" description="Plasmid pRiA4b Orf3-like" evidence="1">
    <location>
        <begin position="22"/>
        <end position="202"/>
    </location>
</feature>
<evidence type="ECO:0000313" key="2">
    <source>
        <dbReference type="EMBL" id="SFS17978.1"/>
    </source>
</evidence>
<dbReference type="Proteomes" id="UP000198506">
    <property type="component" value="Unassembled WGS sequence"/>
</dbReference>
<evidence type="ECO:0000259" key="1">
    <source>
        <dbReference type="Pfam" id="PF07929"/>
    </source>
</evidence>
<dbReference type="RefSeq" id="WP_177220381.1">
    <property type="nucleotide sequence ID" value="NZ_FOZN01000004.1"/>
</dbReference>
<evidence type="ECO:0000313" key="3">
    <source>
        <dbReference type="Proteomes" id="UP000198506"/>
    </source>
</evidence>
<accession>A0AA94HPD6</accession>
<dbReference type="Gene3D" id="3.10.290.30">
    <property type="entry name" value="MM3350-like"/>
    <property type="match status" value="1"/>
</dbReference>
<comment type="caution">
    <text evidence="2">The sequence shown here is derived from an EMBL/GenBank/DDBJ whole genome shotgun (WGS) entry which is preliminary data.</text>
</comment>
<dbReference type="InterPro" id="IPR012912">
    <property type="entry name" value="Plasmid_pRiA4b_Orf3-like"/>
</dbReference>
<proteinExistence type="predicted"/>
<dbReference type="EMBL" id="FOZN01000004">
    <property type="protein sequence ID" value="SFS17978.1"/>
    <property type="molecule type" value="Genomic_DNA"/>
</dbReference>